<proteinExistence type="predicted"/>
<feature type="region of interest" description="Disordered" evidence="1">
    <location>
        <begin position="190"/>
        <end position="209"/>
    </location>
</feature>
<evidence type="ECO:0000313" key="2">
    <source>
        <dbReference type="EMBL" id="CAH3112988.1"/>
    </source>
</evidence>
<dbReference type="EMBL" id="CALNXK010000025">
    <property type="protein sequence ID" value="CAH3112988.1"/>
    <property type="molecule type" value="Genomic_DNA"/>
</dbReference>
<feature type="region of interest" description="Disordered" evidence="1">
    <location>
        <begin position="1"/>
        <end position="27"/>
    </location>
</feature>
<comment type="caution">
    <text evidence="2">The sequence shown here is derived from an EMBL/GenBank/DDBJ whole genome shotgun (WGS) entry which is preliminary data.</text>
</comment>
<feature type="region of interest" description="Disordered" evidence="1">
    <location>
        <begin position="103"/>
        <end position="135"/>
    </location>
</feature>
<evidence type="ECO:0000256" key="1">
    <source>
        <dbReference type="SAM" id="MobiDB-lite"/>
    </source>
</evidence>
<organism evidence="2 3">
    <name type="scientific">Porites lobata</name>
    <dbReference type="NCBI Taxonomy" id="104759"/>
    <lineage>
        <taxon>Eukaryota</taxon>
        <taxon>Metazoa</taxon>
        <taxon>Cnidaria</taxon>
        <taxon>Anthozoa</taxon>
        <taxon>Hexacorallia</taxon>
        <taxon>Scleractinia</taxon>
        <taxon>Fungiina</taxon>
        <taxon>Poritidae</taxon>
        <taxon>Porites</taxon>
    </lineage>
</organism>
<feature type="compositionally biased region" description="Polar residues" evidence="1">
    <location>
        <begin position="105"/>
        <end position="133"/>
    </location>
</feature>
<dbReference type="Proteomes" id="UP001159405">
    <property type="component" value="Unassembled WGS sequence"/>
</dbReference>
<reference evidence="2 3" key="1">
    <citation type="submission" date="2022-05" db="EMBL/GenBank/DDBJ databases">
        <authorList>
            <consortium name="Genoscope - CEA"/>
            <person name="William W."/>
        </authorList>
    </citation>
    <scope>NUCLEOTIDE SEQUENCE [LARGE SCALE GENOMIC DNA]</scope>
</reference>
<gene>
    <name evidence="2" type="ORF">PLOB_00021591</name>
</gene>
<protein>
    <submittedName>
        <fullName evidence="2">Uncharacterized protein</fullName>
    </submittedName>
</protein>
<evidence type="ECO:0000313" key="3">
    <source>
        <dbReference type="Proteomes" id="UP001159405"/>
    </source>
</evidence>
<sequence>MPKFFTKRKEPFNLRSRSKNQSCTPKSKVDACVEWDLPFVESKVAPEFRRGPVAKEGTSSELLEPSRKNSVGFNKTNLEPVDISVDSDSDDSLSALDPRRLRAHVSSQQVPASTSPVTGNISPPGSTLPSTTAPLDPTFIEQPEVINTTPIVINYTAGGQQLPTIDSPADIYKLFSRKSCKCGLGVTAARHSEPFSDSDPTDDSSSTSMDGEYIRALTELTQKLLNKDVNINKFHGYEHEDIN</sequence>
<name>A0ABN8NLT8_9CNID</name>
<accession>A0ABN8NLT8</accession>
<feature type="region of interest" description="Disordered" evidence="1">
    <location>
        <begin position="46"/>
        <end position="74"/>
    </location>
</feature>
<keyword evidence="3" id="KW-1185">Reference proteome</keyword>